<evidence type="ECO:0000313" key="3">
    <source>
        <dbReference type="EMBL" id="CAL1270262.1"/>
    </source>
</evidence>
<dbReference type="Proteomes" id="UP001497382">
    <property type="component" value="Unassembled WGS sequence"/>
</dbReference>
<keyword evidence="4" id="KW-1185">Reference proteome</keyword>
<feature type="domain" description="SANT and BTB" evidence="2">
    <location>
        <begin position="67"/>
        <end position="163"/>
    </location>
</feature>
<organism evidence="3 4">
    <name type="scientific">Larinioides sclopetarius</name>
    <dbReference type="NCBI Taxonomy" id="280406"/>
    <lineage>
        <taxon>Eukaryota</taxon>
        <taxon>Metazoa</taxon>
        <taxon>Ecdysozoa</taxon>
        <taxon>Arthropoda</taxon>
        <taxon>Chelicerata</taxon>
        <taxon>Arachnida</taxon>
        <taxon>Araneae</taxon>
        <taxon>Araneomorphae</taxon>
        <taxon>Entelegynae</taxon>
        <taxon>Araneoidea</taxon>
        <taxon>Araneidae</taxon>
        <taxon>Larinioides</taxon>
    </lineage>
</organism>
<dbReference type="SUPFAM" id="SSF54695">
    <property type="entry name" value="POZ domain"/>
    <property type="match status" value="1"/>
</dbReference>
<dbReference type="PANTHER" id="PTHR20946">
    <property type="entry name" value="SANT AND BTB DOMAIN REGULATOR OF CLASS SWITCH RECOMBINATION"/>
    <property type="match status" value="1"/>
</dbReference>
<gene>
    <name evidence="3" type="ORF">LARSCL_LOCUS5193</name>
</gene>
<dbReference type="InterPro" id="IPR021777">
    <property type="entry name" value="SANBR_BTB"/>
</dbReference>
<sequence>MSTSINPSAKKSFKHSARNSKKPVKPSSARSYGHRSGESSKSAKQVDAAGDSANFEGEKTSGKKEISIRVIDDCKNLEETFSCPYDILINRMPYFKDCLDVEPEGELTISVHCDILVFRKIMDYILADSTGGSKKFKFDPKYAIHLLVSADFLQMSALVDECLNYCHRHMNSVIENNCPIGALNNDLLTRLALLFNHREVESLKDPSGEIKEKLYKILLDRLLKPETKQPNQRFIPKFMKCSLCEQVFATKLQNYMPCKSRKATIGPRGELIYTHKRDMTWNLDRYLEDQFQACQSWRKIYWRIWGLLNSLTCTTCGTEFSCCDFTKCPYHKENMTFPSADQTDNVHKPGVFSCCGAKAYKFDPIDPLFLFSGCAYRNHTVSPAKRSTDIFQDMLTYFDLICLPQPSKPTPNENVGLDRITPCHSERALVQWLKALKPNSAELKKIKEDTSSELFHVGRSSTNDITIKEDTSSELLQVGRSSTSDVMINENASELLDVGRSSTSDVTIKEDLSELPHVGRSSTSDLMVGSKLSVSSDGSGSVNRSAESLAVGISRKEEKQPSLFTPLLSSLGQADGAPDGKQVWKPGGSLWHNQDAVREHDARQMELLILELQKVQCSFRSRHSSPGKP</sequence>
<evidence type="ECO:0000259" key="2">
    <source>
        <dbReference type="Pfam" id="PF11822"/>
    </source>
</evidence>
<dbReference type="Gene3D" id="3.30.710.10">
    <property type="entry name" value="Potassium Channel Kv1.1, Chain A"/>
    <property type="match status" value="1"/>
</dbReference>
<feature type="region of interest" description="Disordered" evidence="1">
    <location>
        <begin position="1"/>
        <end position="58"/>
    </location>
</feature>
<dbReference type="PANTHER" id="PTHR20946:SF0">
    <property type="entry name" value="SANT AND BTB DOMAIN REGULATOR OF CLASS SWITCH RECOMBINATION"/>
    <property type="match status" value="1"/>
</dbReference>
<reference evidence="3 4" key="1">
    <citation type="submission" date="2024-04" db="EMBL/GenBank/DDBJ databases">
        <authorList>
            <person name="Rising A."/>
            <person name="Reimegard J."/>
            <person name="Sonavane S."/>
            <person name="Akerstrom W."/>
            <person name="Nylinder S."/>
            <person name="Hedman E."/>
            <person name="Kallberg Y."/>
        </authorList>
    </citation>
    <scope>NUCLEOTIDE SEQUENCE [LARGE SCALE GENOMIC DNA]</scope>
</reference>
<protein>
    <recommendedName>
        <fullName evidence="2">SANT and BTB domain-containing protein</fullName>
    </recommendedName>
</protein>
<name>A0AAV1ZFN4_9ARAC</name>
<feature type="compositionally biased region" description="Basic residues" evidence="1">
    <location>
        <begin position="11"/>
        <end position="24"/>
    </location>
</feature>
<dbReference type="EMBL" id="CAXIEN010000047">
    <property type="protein sequence ID" value="CAL1270262.1"/>
    <property type="molecule type" value="Genomic_DNA"/>
</dbReference>
<accession>A0AAV1ZFN4</accession>
<evidence type="ECO:0000313" key="4">
    <source>
        <dbReference type="Proteomes" id="UP001497382"/>
    </source>
</evidence>
<dbReference type="Pfam" id="PF11822">
    <property type="entry name" value="BTB_SANBR"/>
    <property type="match status" value="1"/>
</dbReference>
<proteinExistence type="predicted"/>
<evidence type="ECO:0000256" key="1">
    <source>
        <dbReference type="SAM" id="MobiDB-lite"/>
    </source>
</evidence>
<dbReference type="InterPro" id="IPR045902">
    <property type="entry name" value="SANBR-like"/>
</dbReference>
<dbReference type="InterPro" id="IPR011333">
    <property type="entry name" value="SKP1/BTB/POZ_sf"/>
</dbReference>
<comment type="caution">
    <text evidence="3">The sequence shown here is derived from an EMBL/GenBank/DDBJ whole genome shotgun (WGS) entry which is preliminary data.</text>
</comment>
<dbReference type="AlphaFoldDB" id="A0AAV1ZFN4"/>